<evidence type="ECO:0000313" key="1">
    <source>
        <dbReference type="EMBL" id="OYQ45627.1"/>
    </source>
</evidence>
<protein>
    <submittedName>
        <fullName evidence="1">Uncharacterized protein</fullName>
    </submittedName>
</protein>
<dbReference type="AlphaFoldDB" id="A0A255ZVR0"/>
<dbReference type="RefSeq" id="WP_207758935.1">
    <property type="nucleotide sequence ID" value="NZ_NOXX01000177.1"/>
</dbReference>
<comment type="caution">
    <text evidence="1">The sequence shown here is derived from an EMBL/GenBank/DDBJ whole genome shotgun (WGS) entry which is preliminary data.</text>
</comment>
<keyword evidence="2" id="KW-1185">Reference proteome</keyword>
<sequence>ASHDYQPKKCPLSLKNGKKRIPIAIGREKAKMEHDVSQSFSIHTQCCLRPAQAPTMRGFSREHETLSGERHEVLILNTPILILITPILILKKLCELCVNLCALCG</sequence>
<gene>
    <name evidence="1" type="ORF">CHX27_05545</name>
</gene>
<dbReference type="EMBL" id="NOXX01000177">
    <property type="protein sequence ID" value="OYQ45627.1"/>
    <property type="molecule type" value="Genomic_DNA"/>
</dbReference>
<evidence type="ECO:0000313" key="2">
    <source>
        <dbReference type="Proteomes" id="UP000216035"/>
    </source>
</evidence>
<feature type="non-terminal residue" evidence="1">
    <location>
        <position position="1"/>
    </location>
</feature>
<organism evidence="1 2">
    <name type="scientific">Flavobacterium aurantiibacter</name>
    <dbReference type="NCBI Taxonomy" id="2023067"/>
    <lineage>
        <taxon>Bacteria</taxon>
        <taxon>Pseudomonadati</taxon>
        <taxon>Bacteroidota</taxon>
        <taxon>Flavobacteriia</taxon>
        <taxon>Flavobacteriales</taxon>
        <taxon>Flavobacteriaceae</taxon>
        <taxon>Flavobacterium</taxon>
    </lineage>
</organism>
<dbReference type="Proteomes" id="UP000216035">
    <property type="component" value="Unassembled WGS sequence"/>
</dbReference>
<proteinExistence type="predicted"/>
<name>A0A255ZVR0_9FLAO</name>
<reference evidence="1 2" key="1">
    <citation type="submission" date="2017-07" db="EMBL/GenBank/DDBJ databases">
        <title>Flavobacterium cyanobacteriorum sp. nov., isolated from cyanobacterial aggregates in a eutrophic lake.</title>
        <authorList>
            <person name="Cai H."/>
        </authorList>
    </citation>
    <scope>NUCLEOTIDE SEQUENCE [LARGE SCALE GENOMIC DNA]</scope>
    <source>
        <strain evidence="1 2">TH167</strain>
    </source>
</reference>
<accession>A0A255ZVR0</accession>